<accession>A0A699ZP61</accession>
<gene>
    <name evidence="2" type="ORF">HaLaN_21371</name>
</gene>
<reference evidence="2 3" key="1">
    <citation type="submission" date="2020-02" db="EMBL/GenBank/DDBJ databases">
        <title>Draft genome sequence of Haematococcus lacustris strain NIES-144.</title>
        <authorList>
            <person name="Morimoto D."/>
            <person name="Nakagawa S."/>
            <person name="Yoshida T."/>
            <person name="Sawayama S."/>
        </authorList>
    </citation>
    <scope>NUCLEOTIDE SEQUENCE [LARGE SCALE GENOMIC DNA]</scope>
    <source>
        <strain evidence="2 3">NIES-144</strain>
    </source>
</reference>
<keyword evidence="3" id="KW-1185">Reference proteome</keyword>
<feature type="region of interest" description="Disordered" evidence="1">
    <location>
        <begin position="54"/>
        <end position="76"/>
    </location>
</feature>
<sequence length="76" mass="8730">MTDAVQSAKEASLVDHKWASSAWVGLVLHNSVNRITMYTSWHWQGSLWELKGSEVRGRAHHGRSWTSRSHWPPPPR</sequence>
<dbReference type="EMBL" id="BLLF01002342">
    <property type="protein sequence ID" value="GFH23715.1"/>
    <property type="molecule type" value="Genomic_DNA"/>
</dbReference>
<comment type="caution">
    <text evidence="2">The sequence shown here is derived from an EMBL/GenBank/DDBJ whole genome shotgun (WGS) entry which is preliminary data.</text>
</comment>
<organism evidence="2 3">
    <name type="scientific">Haematococcus lacustris</name>
    <name type="common">Green alga</name>
    <name type="synonym">Haematococcus pluvialis</name>
    <dbReference type="NCBI Taxonomy" id="44745"/>
    <lineage>
        <taxon>Eukaryota</taxon>
        <taxon>Viridiplantae</taxon>
        <taxon>Chlorophyta</taxon>
        <taxon>core chlorophytes</taxon>
        <taxon>Chlorophyceae</taxon>
        <taxon>CS clade</taxon>
        <taxon>Chlamydomonadales</taxon>
        <taxon>Haematococcaceae</taxon>
        <taxon>Haematococcus</taxon>
    </lineage>
</organism>
<feature type="non-terminal residue" evidence="2">
    <location>
        <position position="1"/>
    </location>
</feature>
<evidence type="ECO:0000313" key="3">
    <source>
        <dbReference type="Proteomes" id="UP000485058"/>
    </source>
</evidence>
<proteinExistence type="predicted"/>
<evidence type="ECO:0000313" key="2">
    <source>
        <dbReference type="EMBL" id="GFH23715.1"/>
    </source>
</evidence>
<protein>
    <submittedName>
        <fullName evidence="2">Uncharacterized protein</fullName>
    </submittedName>
</protein>
<dbReference type="AlphaFoldDB" id="A0A699ZP61"/>
<evidence type="ECO:0000256" key="1">
    <source>
        <dbReference type="SAM" id="MobiDB-lite"/>
    </source>
</evidence>
<dbReference type="Proteomes" id="UP000485058">
    <property type="component" value="Unassembled WGS sequence"/>
</dbReference>
<name>A0A699ZP61_HAELA</name>